<gene>
    <name evidence="2" type="ORF">H6G06_16780</name>
</gene>
<dbReference type="EMBL" id="JACJQU010000010">
    <property type="protein sequence ID" value="MBD2295089.1"/>
    <property type="molecule type" value="Genomic_DNA"/>
</dbReference>
<proteinExistence type="predicted"/>
<organism evidence="2 3">
    <name type="scientific">Anabaena sphaerica FACHB-251</name>
    <dbReference type="NCBI Taxonomy" id="2692883"/>
    <lineage>
        <taxon>Bacteria</taxon>
        <taxon>Bacillati</taxon>
        <taxon>Cyanobacteriota</taxon>
        <taxon>Cyanophyceae</taxon>
        <taxon>Nostocales</taxon>
        <taxon>Nostocaceae</taxon>
        <taxon>Anabaena</taxon>
    </lineage>
</organism>
<accession>A0A926WI95</accession>
<comment type="caution">
    <text evidence="2">The sequence shown here is derived from an EMBL/GenBank/DDBJ whole genome shotgun (WGS) entry which is preliminary data.</text>
</comment>
<dbReference type="Proteomes" id="UP000662185">
    <property type="component" value="Unassembled WGS sequence"/>
</dbReference>
<dbReference type="AlphaFoldDB" id="A0A926WI95"/>
<keyword evidence="3" id="KW-1185">Reference proteome</keyword>
<keyword evidence="1" id="KW-0732">Signal</keyword>
<evidence type="ECO:0000256" key="1">
    <source>
        <dbReference type="SAM" id="SignalP"/>
    </source>
</evidence>
<dbReference type="RefSeq" id="WP_190562134.1">
    <property type="nucleotide sequence ID" value="NZ_JACJQU010000010.1"/>
</dbReference>
<reference evidence="3" key="1">
    <citation type="journal article" date="2020" name="ISME J.">
        <title>Comparative genomics reveals insights into cyanobacterial evolution and habitat adaptation.</title>
        <authorList>
            <person name="Chen M.Y."/>
            <person name="Teng W.K."/>
            <person name="Zhao L."/>
            <person name="Hu C.X."/>
            <person name="Zhou Y.K."/>
            <person name="Han B.P."/>
            <person name="Song L.R."/>
            <person name="Shu W.S."/>
        </authorList>
    </citation>
    <scope>NUCLEOTIDE SEQUENCE [LARGE SCALE GENOMIC DNA]</scope>
    <source>
        <strain evidence="3">FACHB-251</strain>
    </source>
</reference>
<name>A0A926WI95_9NOST</name>
<evidence type="ECO:0000313" key="3">
    <source>
        <dbReference type="Proteomes" id="UP000662185"/>
    </source>
</evidence>
<sequence length="266" mass="28882">MKLKMMSIQFITMILVLGINSVNKPALAATQPNNTSNNNAVNGNSILVENTENQINNFIGDVTNFVQQDLFSPITDLINSTIGAFQIPDISQLWNQILGGSANQSPGAILSEILENKTNGQSSYGIREDIGKNTTRNVVNEIVNQTTLGETAQTQMAQIKEATRQDTQTIINLGEESQNLDVTQQILQNLSQQTALNGQINERIFQEAQQARIDRALNNTLITQTAKELAAINTADRRKSIAAGNAMSQQAGLLMMPGGVTLGNEQ</sequence>
<evidence type="ECO:0000313" key="2">
    <source>
        <dbReference type="EMBL" id="MBD2295089.1"/>
    </source>
</evidence>
<feature type="chain" id="PRO_5037392647" evidence="1">
    <location>
        <begin position="29"/>
        <end position="266"/>
    </location>
</feature>
<protein>
    <submittedName>
        <fullName evidence="2">Uncharacterized protein</fullName>
    </submittedName>
</protein>
<feature type="signal peptide" evidence="1">
    <location>
        <begin position="1"/>
        <end position="28"/>
    </location>
</feature>